<evidence type="ECO:0000313" key="1">
    <source>
        <dbReference type="EMBL" id="GHF04429.1"/>
    </source>
</evidence>
<reference evidence="1" key="1">
    <citation type="journal article" date="2014" name="Int. J. Syst. Evol. Microbiol.">
        <title>Complete genome sequence of Corynebacterium casei LMG S-19264T (=DSM 44701T), isolated from a smear-ripened cheese.</title>
        <authorList>
            <consortium name="US DOE Joint Genome Institute (JGI-PGF)"/>
            <person name="Walter F."/>
            <person name="Albersmeier A."/>
            <person name="Kalinowski J."/>
            <person name="Ruckert C."/>
        </authorList>
    </citation>
    <scope>NUCLEOTIDE SEQUENCE</scope>
    <source>
        <strain evidence="1">CGMCC 1.16548</strain>
    </source>
</reference>
<sequence length="377" mass="40716">MLIRPQSRDVRRLGEIRAPWCVTIYGAADDWARGNHQSAAAGSQIRSAAEQLRRVGATPDIVAAVRSRLEQVAEHSVEEPGQLDPHARAVAIFATDRDLESYVLTTSPKPWVGVGDRFLIGPLLEGVLGLHPPVMVLALSESEVRLIDASARPVTTVDVPGLPRDFEDALALDLGNDRQTLSHLRTSEDPKGRLLQYCRMIDEAIAPVLRREGTLLVIAAAEPLASIFRTATRHPLVAAATITGNHDGDTPYELADLAAPAIEQHRRTGVEAQLARFSELPARGLVAAELHEVAERARAGAVDTLFVDVDERHPIDAETSFGPATIDLVDEIVRSALATDATIVPVHADDLPTTDPVAAVLRYANRPSEQAAPRSRS</sequence>
<organism evidence="1 2">
    <name type="scientific">Pseudolysinimonas yzui</name>
    <dbReference type="NCBI Taxonomy" id="2708254"/>
    <lineage>
        <taxon>Bacteria</taxon>
        <taxon>Bacillati</taxon>
        <taxon>Actinomycetota</taxon>
        <taxon>Actinomycetes</taxon>
        <taxon>Micrococcales</taxon>
        <taxon>Microbacteriaceae</taxon>
        <taxon>Pseudolysinimonas</taxon>
    </lineage>
</organism>
<dbReference type="Pfam" id="PF18845">
    <property type="entry name" value="baeRF_family3"/>
    <property type="match status" value="1"/>
</dbReference>
<dbReference type="InterPro" id="IPR041289">
    <property type="entry name" value="Bact_RF_family3"/>
</dbReference>
<comment type="caution">
    <text evidence="1">The sequence shown here is derived from an EMBL/GenBank/DDBJ whole genome shotgun (WGS) entry which is preliminary data.</text>
</comment>
<dbReference type="AlphaFoldDB" id="A0A8J3DZK0"/>
<dbReference type="Proteomes" id="UP000617531">
    <property type="component" value="Unassembled WGS sequence"/>
</dbReference>
<gene>
    <name evidence="1" type="ORF">GCM10011600_01010</name>
</gene>
<evidence type="ECO:0000313" key="2">
    <source>
        <dbReference type="Proteomes" id="UP000617531"/>
    </source>
</evidence>
<protein>
    <submittedName>
        <fullName evidence="1">Uncharacterized protein</fullName>
    </submittedName>
</protein>
<dbReference type="EMBL" id="BNAI01000001">
    <property type="protein sequence ID" value="GHF04429.1"/>
    <property type="molecule type" value="Genomic_DNA"/>
</dbReference>
<accession>A0A8J3DZK0</accession>
<keyword evidence="2" id="KW-1185">Reference proteome</keyword>
<reference evidence="1" key="2">
    <citation type="submission" date="2020-09" db="EMBL/GenBank/DDBJ databases">
        <authorList>
            <person name="Sun Q."/>
            <person name="Zhou Y."/>
        </authorList>
    </citation>
    <scope>NUCLEOTIDE SEQUENCE</scope>
    <source>
        <strain evidence="1">CGMCC 1.16548</strain>
    </source>
</reference>
<name>A0A8J3DZK0_9MICO</name>
<proteinExistence type="predicted"/>
<dbReference type="RefSeq" id="WP_191281439.1">
    <property type="nucleotide sequence ID" value="NZ_BNAI01000001.1"/>
</dbReference>